<dbReference type="GO" id="GO:0036228">
    <property type="term" value="P:protein localization to nuclear inner membrane"/>
    <property type="evidence" value="ECO:0000318"/>
    <property type="project" value="GO_Central"/>
</dbReference>
<dbReference type="GO" id="GO:0017056">
    <property type="term" value="F:structural constituent of nuclear pore"/>
    <property type="evidence" value="ECO:0000318"/>
    <property type="project" value="GO_Central"/>
</dbReference>
<evidence type="ECO:0000313" key="6">
    <source>
        <dbReference type="EMBL" id="KAE8301760.1"/>
    </source>
</evidence>
<feature type="compositionally biased region" description="Pro residues" evidence="4">
    <location>
        <begin position="137"/>
        <end position="152"/>
    </location>
</feature>
<gene>
    <name evidence="6" type="ORF">GL50803_007240</name>
</gene>
<feature type="domain" description="Nucleoporin Nup54 alpha-helical" evidence="5">
    <location>
        <begin position="152"/>
        <end position="226"/>
    </location>
</feature>
<dbReference type="RefSeq" id="XP_001709163.1">
    <property type="nucleotide sequence ID" value="XM_001709111.1"/>
</dbReference>
<dbReference type="STRING" id="184922.A8B780"/>
<evidence type="ECO:0000259" key="5">
    <source>
        <dbReference type="Pfam" id="PF13874"/>
    </source>
</evidence>
<dbReference type="GO" id="GO:0044613">
    <property type="term" value="C:nuclear pore central transport channel"/>
    <property type="evidence" value="ECO:0000318"/>
    <property type="project" value="GO_Central"/>
</dbReference>
<name>A8B780_GIAIC</name>
<dbReference type="Pfam" id="PF13874">
    <property type="entry name" value="Nup54"/>
    <property type="match status" value="1"/>
</dbReference>
<comment type="caution">
    <text evidence="6">The sequence shown here is derived from an EMBL/GenBank/DDBJ whole genome shotgun (WGS) entry which is preliminary data.</text>
</comment>
<keyword evidence="2" id="KW-0813">Transport</keyword>
<sequence>MRSFNAQPMSIAAFSGVSKPSAPLTSSSIGVSLSADKGIFGLNAPTNDNAKREVQGPCSHQQQIDIPQSLHLMAQKGRLVDVFSSLLNIYASSYQTPLSGFFYDELASKKDPPPAPLTTGLSGFGSGFGSFSKPGFGAPPAPQPPSADPNVPPYNDEKLWLEARRCCPDCTRYSPVLVYGFEQLAARAAAHTTTLQEIKKDMESIYQETDKVLDNSKKLKELSKKSTLLIFSIGSRLEEQTGIPITHELACKKINQSLESQYGDTLRSRFLLLKEVLDGDKDKVEKDFMARYPALKDPSIVKQIGEHLSVQAKILMTIGVKIQQIMRSKR</sequence>
<comment type="subcellular location">
    <subcellularLocation>
        <location evidence="1">Nucleus</location>
    </subcellularLocation>
</comment>
<protein>
    <submittedName>
        <fullName evidence="6">Nucleoporin complex subunit 54</fullName>
    </submittedName>
</protein>
<dbReference type="Proteomes" id="UP000001548">
    <property type="component" value="Unassembled WGS sequence"/>
</dbReference>
<feature type="region of interest" description="Disordered" evidence="4">
    <location>
        <begin position="134"/>
        <end position="153"/>
    </location>
</feature>
<dbReference type="OMA" id="CPDCTRY"/>
<dbReference type="GO" id="GO:0006607">
    <property type="term" value="P:NLS-bearing protein import into nucleus"/>
    <property type="evidence" value="ECO:0000318"/>
    <property type="project" value="GO_Central"/>
</dbReference>
<dbReference type="PANTHER" id="PTHR13000">
    <property type="entry name" value="NUCLEOPORIN P54"/>
    <property type="match status" value="1"/>
</dbReference>
<organism evidence="6 7">
    <name type="scientific">Giardia intestinalis (strain ATCC 50803 / WB clone C6)</name>
    <name type="common">Giardia lamblia</name>
    <dbReference type="NCBI Taxonomy" id="184922"/>
    <lineage>
        <taxon>Eukaryota</taxon>
        <taxon>Metamonada</taxon>
        <taxon>Diplomonadida</taxon>
        <taxon>Hexamitidae</taxon>
        <taxon>Giardiinae</taxon>
        <taxon>Giardia</taxon>
    </lineage>
</organism>
<dbReference type="InterPro" id="IPR024864">
    <property type="entry name" value="Nup54/Nup57/Nup44"/>
</dbReference>
<dbReference type="EMBL" id="AACB03000005">
    <property type="protein sequence ID" value="KAE8301760.1"/>
    <property type="molecule type" value="Genomic_DNA"/>
</dbReference>
<dbReference type="PANTHER" id="PTHR13000:SF0">
    <property type="entry name" value="NUCLEOPORIN P54"/>
    <property type="match status" value="1"/>
</dbReference>
<dbReference type="GeneID" id="5702083"/>
<reference evidence="6 7" key="1">
    <citation type="journal article" date="2007" name="Science">
        <title>Genomic minimalism in the early diverging intestinal parasite Giardia lamblia.</title>
        <authorList>
            <person name="Morrison H.G."/>
            <person name="McArthur A.G."/>
            <person name="Gillin F.D."/>
            <person name="Aley S.B."/>
            <person name="Adam R.D."/>
            <person name="Olsen G.J."/>
            <person name="Best A.A."/>
            <person name="Cande W.Z."/>
            <person name="Chen F."/>
            <person name="Cipriano M.J."/>
            <person name="Davids B.J."/>
            <person name="Dawson S.C."/>
            <person name="Elmendorf H.G."/>
            <person name="Hehl A.B."/>
            <person name="Holder M.E."/>
            <person name="Huse S.M."/>
            <person name="Kim U.U."/>
            <person name="Lasek-Nesselquist E."/>
            <person name="Manning G."/>
            <person name="Nigam A."/>
            <person name="Nixon J.E."/>
            <person name="Palm D."/>
            <person name="Passamaneck N.E."/>
            <person name="Prabhu A."/>
            <person name="Reich C.I."/>
            <person name="Reiner D.S."/>
            <person name="Samuelson J."/>
            <person name="Svard S.G."/>
            <person name="Sogin M.L."/>
        </authorList>
    </citation>
    <scope>NUCLEOTIDE SEQUENCE [LARGE SCALE GENOMIC DNA]</scope>
    <source>
        <strain evidence="6 7">WB C6</strain>
    </source>
</reference>
<dbReference type="GO" id="GO:0006999">
    <property type="term" value="P:nuclear pore organization"/>
    <property type="evidence" value="ECO:0000318"/>
    <property type="project" value="GO_Central"/>
</dbReference>
<evidence type="ECO:0000313" key="7">
    <source>
        <dbReference type="Proteomes" id="UP000001548"/>
    </source>
</evidence>
<evidence type="ECO:0000256" key="2">
    <source>
        <dbReference type="ARBA" id="ARBA00022448"/>
    </source>
</evidence>
<dbReference type="HOGENOM" id="CLU_843182_0_0_1"/>
<evidence type="ECO:0000256" key="3">
    <source>
        <dbReference type="ARBA" id="ARBA00023242"/>
    </source>
</evidence>
<evidence type="ECO:0000256" key="1">
    <source>
        <dbReference type="ARBA" id="ARBA00004123"/>
    </source>
</evidence>
<dbReference type="VEuPathDB" id="GiardiaDB:GL50803_7240"/>
<evidence type="ECO:0000256" key="4">
    <source>
        <dbReference type="SAM" id="MobiDB-lite"/>
    </source>
</evidence>
<keyword evidence="7" id="KW-1185">Reference proteome</keyword>
<dbReference type="KEGG" id="gla:GL50803_007240"/>
<accession>A8B780</accession>
<dbReference type="AlphaFoldDB" id="A8B780"/>
<dbReference type="InterPro" id="IPR025712">
    <property type="entry name" value="Nup54_alpha-helical_dom"/>
</dbReference>
<keyword evidence="3" id="KW-0539">Nucleus</keyword>
<proteinExistence type="predicted"/>